<evidence type="ECO:0000313" key="2">
    <source>
        <dbReference type="EMBL" id="QDZ20760.1"/>
    </source>
</evidence>
<dbReference type="STRING" id="1764295.A0A5B8MN84"/>
<evidence type="ECO:0000259" key="1">
    <source>
        <dbReference type="PROSITE" id="PS50280"/>
    </source>
</evidence>
<dbReference type="InterPro" id="IPR050869">
    <property type="entry name" value="H3K4_H4K5_MeTrfase"/>
</dbReference>
<dbReference type="InterPro" id="IPR001214">
    <property type="entry name" value="SET_dom"/>
</dbReference>
<dbReference type="PANTHER" id="PTHR12197">
    <property type="entry name" value="HISTONE-LYSINE N-METHYLTRANSFERASE SMYD"/>
    <property type="match status" value="1"/>
</dbReference>
<accession>A0A5B8MN84</accession>
<keyword evidence="3" id="KW-1185">Reference proteome</keyword>
<dbReference type="AlphaFoldDB" id="A0A5B8MN84"/>
<dbReference type="EMBL" id="CP031037">
    <property type="protein sequence ID" value="QDZ20760.1"/>
    <property type="molecule type" value="Genomic_DNA"/>
</dbReference>
<dbReference type="Gene3D" id="6.10.140.2220">
    <property type="match status" value="1"/>
</dbReference>
<dbReference type="Pfam" id="PF00856">
    <property type="entry name" value="SET"/>
    <property type="match status" value="1"/>
</dbReference>
<name>A0A5B8MN84_9CHLO</name>
<dbReference type="PANTHER" id="PTHR12197:SF251">
    <property type="entry name" value="EG:BACR7C10.4 PROTEIN"/>
    <property type="match status" value="1"/>
</dbReference>
<dbReference type="Gene3D" id="1.25.40.10">
    <property type="entry name" value="Tetratricopeptide repeat domain"/>
    <property type="match status" value="1"/>
</dbReference>
<dbReference type="OrthoDB" id="265717at2759"/>
<dbReference type="SUPFAM" id="SSF82199">
    <property type="entry name" value="SET domain"/>
    <property type="match status" value="1"/>
</dbReference>
<reference evidence="2 3" key="1">
    <citation type="submission" date="2018-07" db="EMBL/GenBank/DDBJ databases">
        <title>The complete nuclear genome of the prasinophyte Chloropicon primus (CCMP1205).</title>
        <authorList>
            <person name="Pombert J.-F."/>
            <person name="Otis C."/>
            <person name="Turmel M."/>
            <person name="Lemieux C."/>
        </authorList>
    </citation>
    <scope>NUCLEOTIDE SEQUENCE [LARGE SCALE GENOMIC DNA]</scope>
    <source>
        <strain evidence="2 3">CCMP1205</strain>
    </source>
</reference>
<dbReference type="GO" id="GO:0005634">
    <property type="term" value="C:nucleus"/>
    <property type="evidence" value="ECO:0007669"/>
    <property type="project" value="TreeGrafter"/>
</dbReference>
<dbReference type="PROSITE" id="PS50280">
    <property type="entry name" value="SET"/>
    <property type="match status" value="1"/>
</dbReference>
<dbReference type="Proteomes" id="UP000316726">
    <property type="component" value="Chromosome 4"/>
</dbReference>
<gene>
    <name evidence="2" type="ORF">A3770_04p32780</name>
</gene>
<dbReference type="Gene3D" id="1.10.220.160">
    <property type="match status" value="1"/>
</dbReference>
<organism evidence="2 3">
    <name type="scientific">Chloropicon primus</name>
    <dbReference type="NCBI Taxonomy" id="1764295"/>
    <lineage>
        <taxon>Eukaryota</taxon>
        <taxon>Viridiplantae</taxon>
        <taxon>Chlorophyta</taxon>
        <taxon>Chloropicophyceae</taxon>
        <taxon>Chloropicales</taxon>
        <taxon>Chloropicaceae</taxon>
        <taxon>Chloropicon</taxon>
    </lineage>
</organism>
<evidence type="ECO:0000313" key="3">
    <source>
        <dbReference type="Proteomes" id="UP000316726"/>
    </source>
</evidence>
<proteinExistence type="predicted"/>
<protein>
    <recommendedName>
        <fullName evidence="1">SET domain-containing protein</fullName>
    </recommendedName>
</protein>
<dbReference type="Gene3D" id="2.170.270.10">
    <property type="entry name" value="SET domain"/>
    <property type="match status" value="1"/>
</dbReference>
<dbReference type="SMART" id="SM00317">
    <property type="entry name" value="SET"/>
    <property type="match status" value="1"/>
</dbReference>
<sequence length="529" mass="57900">MDEGSSRAQSVQEALSEASDSLLRVEVRAGRGRCLVAERPVRKGRVVLREMPYASVLNANKVGTHCDYTFKPGGGKLLRCSRTKVVKYLDREAQAGAWKAYFRDECRVASKMMEEKGEEFYSRLCMRSTLRLVCRMYWTRKARSPLQWTLVSQLHSNWETSSDAVKMTWAESAAHAHQILKLTEDSAPSVKELCAMFAAVSCNNLMVQDDYNEPVGFGIYPLASITNHSCTPNCVQAFSGKKLSLMCVRDIRAGEEITISYADLFSLHSERRATLLSGYGFDIDARTGGEAVGAVVSASPLVEAFRAEGDPPGSGGVPKSLVSDGEATFTEIRVAGGRHVGRGFTQIDEEVGGSEGGQKAVCSFASKDHARAAGLVLHQIQEGLTRSEQLLNQSKFREAREAVTKAVKQCEGSVVDGCDVQLSEHHILRLRGLHLLSHTALFLSDFETALNVGRELAEPFSRLYPNPWPNLGFHLSMLANLEADPSLGGTKEQAIARAREAAAILEATTPRSNVTRLQMEALVREAAGR</sequence>
<feature type="domain" description="SET" evidence="1">
    <location>
        <begin position="18"/>
        <end position="262"/>
    </location>
</feature>
<dbReference type="InterPro" id="IPR046341">
    <property type="entry name" value="SET_dom_sf"/>
</dbReference>
<dbReference type="InterPro" id="IPR011990">
    <property type="entry name" value="TPR-like_helical_dom_sf"/>
</dbReference>